<name>A0ABT3TTE4_9ACTN</name>
<keyword evidence="3" id="KW-1185">Reference proteome</keyword>
<dbReference type="Proteomes" id="UP001163064">
    <property type="component" value="Unassembled WGS sequence"/>
</dbReference>
<feature type="region of interest" description="Disordered" evidence="1">
    <location>
        <begin position="1"/>
        <end position="42"/>
    </location>
</feature>
<evidence type="ECO:0000313" key="2">
    <source>
        <dbReference type="EMBL" id="MCX3060314.1"/>
    </source>
</evidence>
<sequence length="42" mass="4704">MSAPAVVGVGYGNDAADAADKEFSRRRRAHARAVRHRRGRRR</sequence>
<protein>
    <submittedName>
        <fullName evidence="2">Uncharacterized protein</fullName>
    </submittedName>
</protein>
<gene>
    <name evidence="2" type="ORF">OFY01_11220</name>
</gene>
<dbReference type="RefSeq" id="WP_266598826.1">
    <property type="nucleotide sequence ID" value="NZ_JAPHNL010000100.1"/>
</dbReference>
<evidence type="ECO:0000256" key="1">
    <source>
        <dbReference type="SAM" id="MobiDB-lite"/>
    </source>
</evidence>
<accession>A0ABT3TTE4</accession>
<evidence type="ECO:0000313" key="3">
    <source>
        <dbReference type="Proteomes" id="UP001163064"/>
    </source>
</evidence>
<organism evidence="2 3">
    <name type="scientific">Streptomyces beihaiensis</name>
    <dbReference type="NCBI Taxonomy" id="2984495"/>
    <lineage>
        <taxon>Bacteria</taxon>
        <taxon>Bacillati</taxon>
        <taxon>Actinomycetota</taxon>
        <taxon>Actinomycetes</taxon>
        <taxon>Kitasatosporales</taxon>
        <taxon>Streptomycetaceae</taxon>
        <taxon>Streptomyces</taxon>
    </lineage>
</organism>
<proteinExistence type="predicted"/>
<feature type="compositionally biased region" description="Basic residues" evidence="1">
    <location>
        <begin position="24"/>
        <end position="42"/>
    </location>
</feature>
<comment type="caution">
    <text evidence="2">The sequence shown here is derived from an EMBL/GenBank/DDBJ whole genome shotgun (WGS) entry which is preliminary data.</text>
</comment>
<dbReference type="EMBL" id="JAPHNL010000100">
    <property type="protein sequence ID" value="MCX3060314.1"/>
    <property type="molecule type" value="Genomic_DNA"/>
</dbReference>
<reference evidence="2" key="1">
    <citation type="submission" date="2022-10" db="EMBL/GenBank/DDBJ databases">
        <title>Streptomyces beihaiensis sp. nov., a chitin degrading actinobacterium, isolated from shrimp pond soil.</title>
        <authorList>
            <person name="Xie J."/>
            <person name="Shen N."/>
        </authorList>
    </citation>
    <scope>NUCLEOTIDE SEQUENCE</scope>
    <source>
        <strain evidence="2">GXMU-J5</strain>
    </source>
</reference>